<feature type="compositionally biased region" description="Pro residues" evidence="1">
    <location>
        <begin position="58"/>
        <end position="71"/>
    </location>
</feature>
<evidence type="ECO:0000313" key="2">
    <source>
        <dbReference type="EMBL" id="PUZ40393.1"/>
    </source>
</evidence>
<dbReference type="EMBL" id="CM009757">
    <property type="protein sequence ID" value="PUZ40393.1"/>
    <property type="molecule type" value="Genomic_DNA"/>
</dbReference>
<feature type="region of interest" description="Disordered" evidence="1">
    <location>
        <begin position="25"/>
        <end position="72"/>
    </location>
</feature>
<organism evidence="2 3">
    <name type="scientific">Panicum hallii var. hallii</name>
    <dbReference type="NCBI Taxonomy" id="1504633"/>
    <lineage>
        <taxon>Eukaryota</taxon>
        <taxon>Viridiplantae</taxon>
        <taxon>Streptophyta</taxon>
        <taxon>Embryophyta</taxon>
        <taxon>Tracheophyta</taxon>
        <taxon>Spermatophyta</taxon>
        <taxon>Magnoliopsida</taxon>
        <taxon>Liliopsida</taxon>
        <taxon>Poales</taxon>
        <taxon>Poaceae</taxon>
        <taxon>PACMAD clade</taxon>
        <taxon>Panicoideae</taxon>
        <taxon>Panicodae</taxon>
        <taxon>Paniceae</taxon>
        <taxon>Panicinae</taxon>
        <taxon>Panicum</taxon>
        <taxon>Panicum sect. Panicum</taxon>
    </lineage>
</organism>
<proteinExistence type="predicted"/>
<gene>
    <name evidence="2" type="ORF">GQ55_9G419900</name>
</gene>
<protein>
    <submittedName>
        <fullName evidence="2">Uncharacterized protein</fullName>
    </submittedName>
</protein>
<dbReference type="Gramene" id="PUZ40393">
    <property type="protein sequence ID" value="PUZ40393"/>
    <property type="gene ID" value="GQ55_9G419900"/>
</dbReference>
<dbReference type="AlphaFoldDB" id="A0A2T7CAW8"/>
<accession>A0A2T7CAW8</accession>
<keyword evidence="3" id="KW-1185">Reference proteome</keyword>
<sequence>MRRPARGAKSGASSVPAEQIVSVWFASPSSPPAPPPPHLRLTCPPLARRPRRSHVPSLPAPTRSPPAPGAPPALLLRLAQVRAALAGVIPSR</sequence>
<evidence type="ECO:0000256" key="1">
    <source>
        <dbReference type="SAM" id="MobiDB-lite"/>
    </source>
</evidence>
<feature type="compositionally biased region" description="Pro residues" evidence="1">
    <location>
        <begin position="29"/>
        <end position="38"/>
    </location>
</feature>
<dbReference type="Proteomes" id="UP000244336">
    <property type="component" value="Chromosome 9"/>
</dbReference>
<reference evidence="2 3" key="1">
    <citation type="submission" date="2018-04" db="EMBL/GenBank/DDBJ databases">
        <title>WGS assembly of Panicum hallii var. hallii HAL2.</title>
        <authorList>
            <person name="Lovell J."/>
            <person name="Jenkins J."/>
            <person name="Lowry D."/>
            <person name="Mamidi S."/>
            <person name="Sreedasyam A."/>
            <person name="Weng X."/>
            <person name="Barry K."/>
            <person name="Bonette J."/>
            <person name="Campitelli B."/>
            <person name="Daum C."/>
            <person name="Gordon S."/>
            <person name="Gould B."/>
            <person name="Lipzen A."/>
            <person name="MacQueen A."/>
            <person name="Palacio-Mejia J."/>
            <person name="Plott C."/>
            <person name="Shakirov E."/>
            <person name="Shu S."/>
            <person name="Yoshinaga Y."/>
            <person name="Zane M."/>
            <person name="Rokhsar D."/>
            <person name="Grimwood J."/>
            <person name="Schmutz J."/>
            <person name="Juenger T."/>
        </authorList>
    </citation>
    <scope>NUCLEOTIDE SEQUENCE [LARGE SCALE GENOMIC DNA]</scope>
    <source>
        <strain evidence="3">cv. HAL2</strain>
    </source>
</reference>
<name>A0A2T7CAW8_9POAL</name>
<evidence type="ECO:0000313" key="3">
    <source>
        <dbReference type="Proteomes" id="UP000244336"/>
    </source>
</evidence>